<gene>
    <name evidence="1" type="primary">ORF46</name>
</gene>
<protein>
    <submittedName>
        <fullName evidence="1">Uncharacterized protein</fullName>
    </submittedName>
</protein>
<dbReference type="RefSeq" id="YP_009124442.1">
    <property type="nucleotide sequence ID" value="NC_026587.1"/>
</dbReference>
<evidence type="ECO:0000313" key="2">
    <source>
        <dbReference type="Proteomes" id="UP000030230"/>
    </source>
</evidence>
<dbReference type="GeneID" id="23679357"/>
<name>A0A0A1IUK2_9CAUD</name>
<organism evidence="1 2">
    <name type="scientific">Pseudomonas phage vB_PaeM_PAO1_Ab03</name>
    <dbReference type="NCBI Taxonomy" id="1548901"/>
    <lineage>
        <taxon>Viruses</taxon>
        <taxon>Duplodnaviria</taxon>
        <taxon>Heunggongvirae</taxon>
        <taxon>Uroviricota</taxon>
        <taxon>Caudoviricetes</taxon>
        <taxon>Vandenendeviridae</taxon>
        <taxon>Nankokuvirus</taxon>
        <taxon>Nankokuvirus Ab03</taxon>
    </lineage>
</organism>
<accession>A0A0A1IUK2</accession>
<dbReference type="OrthoDB" id="19012at10239"/>
<reference evidence="2" key="1">
    <citation type="journal article" date="2015" name="PLoS ONE">
        <title>Investigation of a Large Collection of Pseudomonas aeruginosa Bacteriophages Collected from a Single Environmental Source in Abidjan, Cote d'Ivoire.</title>
        <authorList>
            <person name="Essoh C."/>
            <person name="Latino L."/>
            <person name="Midoux C."/>
            <person name="Blouin Y."/>
            <person name="Loukou G."/>
            <person name="Nguetta S.P."/>
            <person name="Lathro S."/>
            <person name="Cablanmian A."/>
            <person name="Kouassi A.K."/>
            <person name="Vergnaud G."/>
            <person name="Pourcel C."/>
        </authorList>
    </citation>
    <scope>NUCLEOTIDE SEQUENCE [LARGE SCALE GENOMIC DNA]</scope>
</reference>
<keyword evidence="2" id="KW-1185">Reference proteome</keyword>
<evidence type="ECO:0000313" key="1">
    <source>
        <dbReference type="EMBL" id="CEF89151.1"/>
    </source>
</evidence>
<dbReference type="KEGG" id="vg:23679357"/>
<dbReference type="Proteomes" id="UP000030230">
    <property type="component" value="Segment"/>
</dbReference>
<sequence length="90" mass="9973">MYAQDCKKRERVLLELSYEETKMLAALVGKVSAVAATTPLGAFMDELYLTTVHVADQHGSNPYEEQFGVQALGEVDEFAILVKSCDGQFR</sequence>
<proteinExistence type="predicted"/>
<dbReference type="EMBL" id="LN610573">
    <property type="protein sequence ID" value="CEF89151.1"/>
    <property type="molecule type" value="Genomic_DNA"/>
</dbReference>